<dbReference type="EMBL" id="CALNXK010000004">
    <property type="protein sequence ID" value="CAH3036016.1"/>
    <property type="molecule type" value="Genomic_DNA"/>
</dbReference>
<evidence type="ECO:0000256" key="7">
    <source>
        <dbReference type="ARBA" id="ARBA00023157"/>
    </source>
</evidence>
<dbReference type="SMART" id="SM00097">
    <property type="entry name" value="WNT1"/>
    <property type="match status" value="1"/>
</dbReference>
<gene>
    <name evidence="13" type="ORF">PLOB_00031304</name>
</gene>
<dbReference type="Proteomes" id="UP001159405">
    <property type="component" value="Unassembled WGS sequence"/>
</dbReference>
<keyword evidence="4" id="KW-0964">Secreted</keyword>
<sequence>MRRLNQPQTSDEKASEVQKGSSQRSTNKVFAEFMMRVRRKARRVPLLLIFMTLTSYFQAGQSVWSLGIANQASFLGSIQHYCYAMGLNDEQAELCLENRELIVGVRYGARLAQKQCEYQFQYRRWNCSIPERDRNSLFHRITGTGTRESAFTYAISTAGVAYYIARQCAIHGDLKSCGCSRERRPKEVDKMAKEEEGVQFDWGGCGDNIQFGTSYAKQFLNAGEGGGQEHRDMRDQERARMNKHNNEVGVQVIKGSSEITCKCHGVSQSCALRTCWRELADFSEIGKKLQQKYDSASRVRYDRRTGKFIRIKKTKEAGLSRRGGKRRSSRIPTYRSLVFIDSSPNYCVRSRRHKTVGTKGRECKINSDGSDSCTDLCCGRGYQPAEVVTKEKCQCKFYWCCTVVRDTSKIVCKCHGITGSCNFKTCLRLLAEFVEIGNTLHEKYDTAVHVKLERKNAKNQLFIKRNKEDQRRDSWNKRSFQKRPTKDTLVFLKVSPNYCRGNKDFPGTTGRFCSIDSYGVDSCDELCCKRGSVEVLLRTDKRCKCKFHWCCEIRCKTCSVEETKHRCR</sequence>
<evidence type="ECO:0000256" key="3">
    <source>
        <dbReference type="ARBA" id="ARBA00022473"/>
    </source>
</evidence>
<keyword evidence="12" id="KW-0472">Membrane</keyword>
<protein>
    <recommendedName>
        <fullName evidence="10">Protein Wnt</fullName>
    </recommendedName>
</protein>
<feature type="region of interest" description="Disordered" evidence="11">
    <location>
        <begin position="1"/>
        <end position="23"/>
    </location>
</feature>
<dbReference type="PANTHER" id="PTHR12027">
    <property type="entry name" value="WNT RELATED"/>
    <property type="match status" value="1"/>
</dbReference>
<keyword evidence="14" id="KW-1185">Reference proteome</keyword>
<accession>A0ABN8MU78</accession>
<evidence type="ECO:0000256" key="2">
    <source>
        <dbReference type="ARBA" id="ARBA00005683"/>
    </source>
</evidence>
<keyword evidence="5" id="KW-0272">Extracellular matrix</keyword>
<keyword evidence="7" id="KW-1015">Disulfide bond</keyword>
<dbReference type="PRINTS" id="PR01349">
    <property type="entry name" value="WNTPROTEIN"/>
</dbReference>
<comment type="subcellular location">
    <subcellularLocation>
        <location evidence="1 10">Secreted</location>
        <location evidence="1 10">Extracellular space</location>
        <location evidence="1 10">Extracellular matrix</location>
    </subcellularLocation>
</comment>
<keyword evidence="6 10" id="KW-0879">Wnt signaling pathway</keyword>
<feature type="transmembrane region" description="Helical" evidence="12">
    <location>
        <begin position="44"/>
        <end position="64"/>
    </location>
</feature>
<organism evidence="13 14">
    <name type="scientific">Porites lobata</name>
    <dbReference type="NCBI Taxonomy" id="104759"/>
    <lineage>
        <taxon>Eukaryota</taxon>
        <taxon>Metazoa</taxon>
        <taxon>Cnidaria</taxon>
        <taxon>Anthozoa</taxon>
        <taxon>Hexacorallia</taxon>
        <taxon>Scleractinia</taxon>
        <taxon>Fungiina</taxon>
        <taxon>Poritidae</taxon>
        <taxon>Porites</taxon>
    </lineage>
</organism>
<reference evidence="13 14" key="1">
    <citation type="submission" date="2022-05" db="EMBL/GenBank/DDBJ databases">
        <authorList>
            <consortium name="Genoscope - CEA"/>
            <person name="William W."/>
        </authorList>
    </citation>
    <scope>NUCLEOTIDE SEQUENCE [LARGE SCALE GENOMIC DNA]</scope>
</reference>
<evidence type="ECO:0000256" key="8">
    <source>
        <dbReference type="ARBA" id="ARBA00023180"/>
    </source>
</evidence>
<proteinExistence type="inferred from homology"/>
<dbReference type="Pfam" id="PF00110">
    <property type="entry name" value="wnt"/>
    <property type="match status" value="1"/>
</dbReference>
<dbReference type="Gene3D" id="3.30.2460.20">
    <property type="match status" value="2"/>
</dbReference>
<evidence type="ECO:0000256" key="1">
    <source>
        <dbReference type="ARBA" id="ARBA00004498"/>
    </source>
</evidence>
<evidence type="ECO:0000256" key="4">
    <source>
        <dbReference type="ARBA" id="ARBA00022525"/>
    </source>
</evidence>
<evidence type="ECO:0000256" key="10">
    <source>
        <dbReference type="RuleBase" id="RU003500"/>
    </source>
</evidence>
<keyword evidence="8" id="KW-0325">Glycoprotein</keyword>
<keyword evidence="12" id="KW-1133">Transmembrane helix</keyword>
<dbReference type="PANTHER" id="PTHR12027:SF77">
    <property type="entry name" value="PROTEIN WNT-5"/>
    <property type="match status" value="1"/>
</dbReference>
<keyword evidence="12" id="KW-0812">Transmembrane</keyword>
<name>A0ABN8MU78_9CNID</name>
<keyword evidence="9" id="KW-0449">Lipoprotein</keyword>
<comment type="caution">
    <text evidence="13">The sequence shown here is derived from an EMBL/GenBank/DDBJ whole genome shotgun (WGS) entry which is preliminary data.</text>
</comment>
<evidence type="ECO:0000313" key="14">
    <source>
        <dbReference type="Proteomes" id="UP001159405"/>
    </source>
</evidence>
<comment type="similarity">
    <text evidence="2 10">Belongs to the Wnt family.</text>
</comment>
<evidence type="ECO:0000256" key="11">
    <source>
        <dbReference type="SAM" id="MobiDB-lite"/>
    </source>
</evidence>
<dbReference type="InterPro" id="IPR043158">
    <property type="entry name" value="Wnt_C"/>
</dbReference>
<evidence type="ECO:0000256" key="9">
    <source>
        <dbReference type="ARBA" id="ARBA00023288"/>
    </source>
</evidence>
<evidence type="ECO:0000256" key="12">
    <source>
        <dbReference type="SAM" id="Phobius"/>
    </source>
</evidence>
<comment type="function">
    <text evidence="10">Ligand for members of the frizzled family of seven transmembrane receptors.</text>
</comment>
<evidence type="ECO:0000256" key="5">
    <source>
        <dbReference type="ARBA" id="ARBA00022530"/>
    </source>
</evidence>
<dbReference type="InterPro" id="IPR005817">
    <property type="entry name" value="Wnt"/>
</dbReference>
<keyword evidence="3 10" id="KW-0217">Developmental protein</keyword>
<evidence type="ECO:0000256" key="6">
    <source>
        <dbReference type="ARBA" id="ARBA00022687"/>
    </source>
</evidence>
<evidence type="ECO:0000313" key="13">
    <source>
        <dbReference type="EMBL" id="CAH3036016.1"/>
    </source>
</evidence>